<reference evidence="2" key="1">
    <citation type="journal article" date="2022" name="bioRxiv">
        <title>Sequencing and chromosome-scale assembly of the giantPleurodeles waltlgenome.</title>
        <authorList>
            <person name="Brown T."/>
            <person name="Elewa A."/>
            <person name="Iarovenko S."/>
            <person name="Subramanian E."/>
            <person name="Araus A.J."/>
            <person name="Petzold A."/>
            <person name="Susuki M."/>
            <person name="Suzuki K.-i.T."/>
            <person name="Hayashi T."/>
            <person name="Toyoda A."/>
            <person name="Oliveira C."/>
            <person name="Osipova E."/>
            <person name="Leigh N.D."/>
            <person name="Simon A."/>
            <person name="Yun M.H."/>
        </authorList>
    </citation>
    <scope>NUCLEOTIDE SEQUENCE</scope>
    <source>
        <strain evidence="2">20211129_DDA</strain>
        <tissue evidence="2">Liver</tissue>
    </source>
</reference>
<proteinExistence type="predicted"/>
<gene>
    <name evidence="2" type="ORF">NDU88_004457</name>
</gene>
<evidence type="ECO:0000313" key="2">
    <source>
        <dbReference type="EMBL" id="KAJ1116241.1"/>
    </source>
</evidence>
<feature type="region of interest" description="Disordered" evidence="1">
    <location>
        <begin position="1"/>
        <end position="85"/>
    </location>
</feature>
<feature type="compositionally biased region" description="Basic and acidic residues" evidence="1">
    <location>
        <begin position="16"/>
        <end position="41"/>
    </location>
</feature>
<organism evidence="2 3">
    <name type="scientific">Pleurodeles waltl</name>
    <name type="common">Iberian ribbed newt</name>
    <dbReference type="NCBI Taxonomy" id="8319"/>
    <lineage>
        <taxon>Eukaryota</taxon>
        <taxon>Metazoa</taxon>
        <taxon>Chordata</taxon>
        <taxon>Craniata</taxon>
        <taxon>Vertebrata</taxon>
        <taxon>Euteleostomi</taxon>
        <taxon>Amphibia</taxon>
        <taxon>Batrachia</taxon>
        <taxon>Caudata</taxon>
        <taxon>Salamandroidea</taxon>
        <taxon>Salamandridae</taxon>
        <taxon>Pleurodelinae</taxon>
        <taxon>Pleurodeles</taxon>
    </lineage>
</organism>
<dbReference type="EMBL" id="JANPWB010000012">
    <property type="protein sequence ID" value="KAJ1116241.1"/>
    <property type="molecule type" value="Genomic_DNA"/>
</dbReference>
<keyword evidence="3" id="KW-1185">Reference proteome</keyword>
<dbReference type="Proteomes" id="UP001066276">
    <property type="component" value="Chromosome 8"/>
</dbReference>
<evidence type="ECO:0000313" key="3">
    <source>
        <dbReference type="Proteomes" id="UP001066276"/>
    </source>
</evidence>
<evidence type="ECO:0000256" key="1">
    <source>
        <dbReference type="SAM" id="MobiDB-lite"/>
    </source>
</evidence>
<comment type="caution">
    <text evidence="2">The sequence shown here is derived from an EMBL/GenBank/DDBJ whole genome shotgun (WGS) entry which is preliminary data.</text>
</comment>
<sequence length="85" mass="9231">MGTLRASMTRFPVSRETLEEFRGSDGEKAPEPKDAERESATRRRTGGDIADEQKSANGSGGNMSRRALTDGSGWRHTQKSAECDG</sequence>
<dbReference type="AlphaFoldDB" id="A0AAV7NJR0"/>
<protein>
    <submittedName>
        <fullName evidence="2">Uncharacterized protein</fullName>
    </submittedName>
</protein>
<name>A0AAV7NJR0_PLEWA</name>
<accession>A0AAV7NJR0</accession>